<evidence type="ECO:0000259" key="6">
    <source>
        <dbReference type="Pfam" id="PF13476"/>
    </source>
</evidence>
<reference evidence="7 8" key="1">
    <citation type="journal article" date="2020" name="New Microbes New Infect">
        <title>Sellimonas caecigallum sp. nov., description and genome sequence of a new member of the Sellimonas genus isolated from the cecum of feral chicken.</title>
        <authorList>
            <person name="Wongkuna S."/>
            <person name="Ghimire S."/>
            <person name="Antony L."/>
            <person name="Chankhamhaengdecha S."/>
            <person name="Janvilisri T."/>
            <person name="Scaria J."/>
        </authorList>
    </citation>
    <scope>NUCLEOTIDE SEQUENCE [LARGE SCALE GENOMIC DNA]</scope>
    <source>
        <strain evidence="7 8">SW451</strain>
    </source>
</reference>
<feature type="region of interest" description="Disordered" evidence="5">
    <location>
        <begin position="264"/>
        <end position="285"/>
    </location>
</feature>
<feature type="coiled-coil region" evidence="4">
    <location>
        <begin position="551"/>
        <end position="747"/>
    </location>
</feature>
<dbReference type="InterPro" id="IPR027417">
    <property type="entry name" value="P-loop_NTPase"/>
</dbReference>
<dbReference type="PANTHER" id="PTHR32114">
    <property type="entry name" value="ABC TRANSPORTER ABCH.3"/>
    <property type="match status" value="1"/>
</dbReference>
<dbReference type="Gene3D" id="3.40.50.300">
    <property type="entry name" value="P-loop containing nucleotide triphosphate hydrolases"/>
    <property type="match status" value="2"/>
</dbReference>
<accession>A0ABS7L585</accession>
<keyword evidence="8" id="KW-1185">Reference proteome</keyword>
<dbReference type="Proteomes" id="UP000779049">
    <property type="component" value="Unassembled WGS sequence"/>
</dbReference>
<keyword evidence="4" id="KW-0175">Coiled coil</keyword>
<evidence type="ECO:0000313" key="7">
    <source>
        <dbReference type="EMBL" id="MBY0758203.1"/>
    </source>
</evidence>
<dbReference type="Pfam" id="PF13476">
    <property type="entry name" value="AAA_23"/>
    <property type="match status" value="1"/>
</dbReference>
<feature type="region of interest" description="Disordered" evidence="5">
    <location>
        <begin position="481"/>
        <end position="529"/>
    </location>
</feature>
<comment type="similarity">
    <text evidence="1">Belongs to the SMC family. SbcC subfamily.</text>
</comment>
<dbReference type="PANTHER" id="PTHR32114:SF2">
    <property type="entry name" value="ABC TRANSPORTER ABCH.3"/>
    <property type="match status" value="1"/>
</dbReference>
<name>A0ABS7L585_9FIRM</name>
<feature type="domain" description="Rad50/SbcC-type AAA" evidence="6">
    <location>
        <begin position="6"/>
        <end position="255"/>
    </location>
</feature>
<dbReference type="Pfam" id="PF13558">
    <property type="entry name" value="SbcC_Walker_B"/>
    <property type="match status" value="1"/>
</dbReference>
<sequence length="930" mass="107439">MRPENLILSAFGPYAGRQEIPFYKLGSKGIYVITGDTGAGKTTLFDAITFALYGEPSGNYRKSDMLQSKYAGEGEETYVDFTFSVGKEVYRVRRNPEYVRKKKRGEGFITQKADAILTLPDGTVVTGARAVTEKCEEILGLRREQFTQIAMLAQGEFQKLLMSSTEEKSRIFRMLFHTKPYQIFQEKIREKASAVKKEYELLDRDIRHYAEEICCPEEMTEEKKRWEEALLSPHAEEWISAAEEIEEKIEGKMKKLDETIRQAEGRAEHSGQKVQKTEQELLAKKGEKKEEEKLLNLLSQEEEKKKVRDKAEEEAKGTEDLKERIVREKEQLEKYKEAAKTEKQLEEKRREESKTAMLLEKKQGEYKIRKQTLEKVRKELSEFPVSEERWKSLAEESQRLEERYGKLIAFREVCRQYQDAVRRLKQEQERYLHIREQSQAVQESCLAMERAFLDGQAGILAEQLSEGEPCPVCGAKVHPKKAKRPLHIPDEKKLKEEKEKLSKIQKKEAEQSRLAGEAKGQQETTGRNLKEQANMLWTQEIKGLQEAYTMMKTEGIRLEEKRKKLKSEEEQLISFRERKKELETQKKRLEETAEKDQEEILFLEKRIAQCTADRKSMEEKLEADRKKLLYSSYEEARQVIAGMEERKEQMEIRLETARADFRTLENEIAACRSAIRVWKEQQEEKGSQESALIRRKEEMELERKKALEEKAVCLKEKDHLLPILRTNKRAVQEIRRLCQKQKKAEESYRIAGSLSDTVNGTLAGKEKIMLETYVQTAYFDRILLRANRRLLVMTDGQYEMTRKRTAADRRSQSGLEINVIDHYNGTERSIHSLSGGESFQASLSLALGLSDEIQAMSGGIRLEAMFVDEGFGTLDDEALEKAVKALVSISRGDKLVGIISHVAALKNRVEKKIVVTKDKTGTSKAEVVIG</sequence>
<organism evidence="7 8">
    <name type="scientific">Sellimonas caecigallum</name>
    <dbReference type="NCBI Taxonomy" id="2592333"/>
    <lineage>
        <taxon>Bacteria</taxon>
        <taxon>Bacillati</taxon>
        <taxon>Bacillota</taxon>
        <taxon>Clostridia</taxon>
        <taxon>Lachnospirales</taxon>
        <taxon>Lachnospiraceae</taxon>
        <taxon>Sellimonas</taxon>
    </lineage>
</organism>
<evidence type="ECO:0000313" key="8">
    <source>
        <dbReference type="Proteomes" id="UP000779049"/>
    </source>
</evidence>
<dbReference type="EMBL" id="VIRV01000003">
    <property type="protein sequence ID" value="MBY0758203.1"/>
    <property type="molecule type" value="Genomic_DNA"/>
</dbReference>
<feature type="coiled-coil region" evidence="4">
    <location>
        <begin position="407"/>
        <end position="437"/>
    </location>
</feature>
<evidence type="ECO:0000256" key="1">
    <source>
        <dbReference type="ARBA" id="ARBA00006930"/>
    </source>
</evidence>
<feature type="compositionally biased region" description="Basic and acidic residues" evidence="5">
    <location>
        <begin position="487"/>
        <end position="511"/>
    </location>
</feature>
<dbReference type="SUPFAM" id="SSF52540">
    <property type="entry name" value="P-loop containing nucleoside triphosphate hydrolases"/>
    <property type="match status" value="2"/>
</dbReference>
<proteinExistence type="inferred from homology"/>
<comment type="caution">
    <text evidence="7">The sequence shown here is derived from an EMBL/GenBank/DDBJ whole genome shotgun (WGS) entry which is preliminary data.</text>
</comment>
<evidence type="ECO:0000256" key="3">
    <source>
        <dbReference type="ARBA" id="ARBA00013368"/>
    </source>
</evidence>
<dbReference type="RefSeq" id="WP_221919434.1">
    <property type="nucleotide sequence ID" value="NZ_CP173660.1"/>
</dbReference>
<dbReference type="InterPro" id="IPR038729">
    <property type="entry name" value="Rad50/SbcC_AAA"/>
</dbReference>
<evidence type="ECO:0000256" key="5">
    <source>
        <dbReference type="SAM" id="MobiDB-lite"/>
    </source>
</evidence>
<gene>
    <name evidence="7" type="ORF">FLB61_03655</name>
</gene>
<protein>
    <recommendedName>
        <fullName evidence="3">Nuclease SbcCD subunit C</fullName>
    </recommendedName>
</protein>
<comment type="subunit">
    <text evidence="2">Heterodimer of SbcC and SbcD.</text>
</comment>
<evidence type="ECO:0000256" key="4">
    <source>
        <dbReference type="SAM" id="Coils"/>
    </source>
</evidence>
<evidence type="ECO:0000256" key="2">
    <source>
        <dbReference type="ARBA" id="ARBA00011322"/>
    </source>
</evidence>